<dbReference type="EMBL" id="AP023356">
    <property type="protein sequence ID" value="BCJ40986.1"/>
    <property type="molecule type" value="Genomic_DNA"/>
</dbReference>
<evidence type="ECO:0000313" key="2">
    <source>
        <dbReference type="Proteomes" id="UP000676967"/>
    </source>
</evidence>
<gene>
    <name evidence="1" type="ORF">Aiant_16430</name>
</gene>
<name>A0ABM7LNZ3_9ACTN</name>
<reference evidence="1 2" key="1">
    <citation type="submission" date="2020-08" db="EMBL/GenBank/DDBJ databases">
        <title>Whole genome shotgun sequence of Actinoplanes ianthinogenes NBRC 13996.</title>
        <authorList>
            <person name="Komaki H."/>
            <person name="Tamura T."/>
        </authorList>
    </citation>
    <scope>NUCLEOTIDE SEQUENCE [LARGE SCALE GENOMIC DNA]</scope>
    <source>
        <strain evidence="1 2">NBRC 13996</strain>
    </source>
</reference>
<keyword evidence="2" id="KW-1185">Reference proteome</keyword>
<evidence type="ECO:0000313" key="1">
    <source>
        <dbReference type="EMBL" id="BCJ40986.1"/>
    </source>
</evidence>
<protein>
    <submittedName>
        <fullName evidence="1">Uncharacterized protein</fullName>
    </submittedName>
</protein>
<dbReference type="Proteomes" id="UP000676967">
    <property type="component" value="Chromosome"/>
</dbReference>
<proteinExistence type="predicted"/>
<dbReference type="RefSeq" id="WP_189332628.1">
    <property type="nucleotide sequence ID" value="NZ_AP023356.1"/>
</dbReference>
<accession>A0ABM7LNZ3</accession>
<organism evidence="1 2">
    <name type="scientific">Actinoplanes ianthinogenes</name>
    <dbReference type="NCBI Taxonomy" id="122358"/>
    <lineage>
        <taxon>Bacteria</taxon>
        <taxon>Bacillati</taxon>
        <taxon>Actinomycetota</taxon>
        <taxon>Actinomycetes</taxon>
        <taxon>Micromonosporales</taxon>
        <taxon>Micromonosporaceae</taxon>
        <taxon>Actinoplanes</taxon>
    </lineage>
</organism>
<sequence>MKALRLLENALARLAPWYRFRARREMSVVLGPRQRVELDPATRQYAPLGIFHDRVTLSVPFAIDIDLTEIDRI</sequence>